<evidence type="ECO:0000256" key="7">
    <source>
        <dbReference type="ARBA" id="ARBA00023242"/>
    </source>
</evidence>
<dbReference type="AlphaFoldDB" id="A0A9P9IDQ1"/>
<dbReference type="GO" id="GO:0005634">
    <property type="term" value="C:nucleus"/>
    <property type="evidence" value="ECO:0007669"/>
    <property type="project" value="UniProtKB-SubCell"/>
</dbReference>
<name>A0A9P9IDQ1_9PLEO</name>
<dbReference type="PANTHER" id="PTHR47782:SF12">
    <property type="entry name" value="ZN(II)2CYS6 TRANSCRIPTION FACTOR (EUROFUNG)"/>
    <property type="match status" value="1"/>
</dbReference>
<keyword evidence="7" id="KW-0539">Nucleus</keyword>
<comment type="subcellular location">
    <subcellularLocation>
        <location evidence="1">Nucleus</location>
    </subcellularLocation>
</comment>
<dbReference type="Pfam" id="PF04082">
    <property type="entry name" value="Fungal_trans"/>
    <property type="match status" value="1"/>
</dbReference>
<evidence type="ECO:0000256" key="2">
    <source>
        <dbReference type="ARBA" id="ARBA00022723"/>
    </source>
</evidence>
<dbReference type="EMBL" id="JAGMWT010000013">
    <property type="protein sequence ID" value="KAH7117888.1"/>
    <property type="molecule type" value="Genomic_DNA"/>
</dbReference>
<dbReference type="PANTHER" id="PTHR47782">
    <property type="entry name" value="ZN(II)2CYS6 TRANSCRIPTION FACTOR (EUROFUNG)-RELATED"/>
    <property type="match status" value="1"/>
</dbReference>
<dbReference type="CDD" id="cd12148">
    <property type="entry name" value="fungal_TF_MHR"/>
    <property type="match status" value="1"/>
</dbReference>
<organism evidence="9 10">
    <name type="scientific">Dendryphion nanum</name>
    <dbReference type="NCBI Taxonomy" id="256645"/>
    <lineage>
        <taxon>Eukaryota</taxon>
        <taxon>Fungi</taxon>
        <taxon>Dikarya</taxon>
        <taxon>Ascomycota</taxon>
        <taxon>Pezizomycotina</taxon>
        <taxon>Dothideomycetes</taxon>
        <taxon>Pleosporomycetidae</taxon>
        <taxon>Pleosporales</taxon>
        <taxon>Torulaceae</taxon>
        <taxon>Dendryphion</taxon>
    </lineage>
</organism>
<evidence type="ECO:0000259" key="8">
    <source>
        <dbReference type="PROSITE" id="PS50048"/>
    </source>
</evidence>
<gene>
    <name evidence="9" type="ORF">B0J11DRAFT_94821</name>
</gene>
<protein>
    <recommendedName>
        <fullName evidence="8">Zn(2)-C6 fungal-type domain-containing protein</fullName>
    </recommendedName>
</protein>
<accession>A0A9P9IDQ1</accession>
<keyword evidence="4" id="KW-0805">Transcription regulation</keyword>
<dbReference type="InterPro" id="IPR036864">
    <property type="entry name" value="Zn2-C6_fun-type_DNA-bd_sf"/>
</dbReference>
<dbReference type="InterPro" id="IPR007219">
    <property type="entry name" value="XnlR_reg_dom"/>
</dbReference>
<dbReference type="SUPFAM" id="SSF57701">
    <property type="entry name" value="Zn2/Cys6 DNA-binding domain"/>
    <property type="match status" value="1"/>
</dbReference>
<keyword evidence="5" id="KW-0238">DNA-binding</keyword>
<dbReference type="InterPro" id="IPR052202">
    <property type="entry name" value="Yeast_MetPath_Reg"/>
</dbReference>
<keyword evidence="6" id="KW-0804">Transcription</keyword>
<sequence length="514" mass="57586">MATATSNSASDIDLDALIQSLPACKRCREHRRGCDTLLPKCRQCSKAGAECVFFDHGKDEYLPRTYIAKLVHHVRELSSPNNNPSPTLSGTTAYDSYSHASSSTAMADSTSSEHQHFDHHFAKAGGDFRYLGAQSCLVKSPRLQQAVIRTPVIPEDDGFELSLSASNPSSYYSLVQTYLNVIQPLYPIIDLSSRFLTLEVPPDLNSIETFALNMIYSIACYLEPDINRNVNFEPHGKLDYHHRASDRYRCLAATFFDRAMEHLEASTLEPSIATLRAVLLLAINSLFDPKSGNIGQQVALATRLALSLEAKSDAQELGPEDSVMIRNMNSTIFCIENDIASTLDRPATFPEPEGDINFNEENPAEFLCSLYRLQHRFRKGDQSVKDLLPRFDERHKLRPTLCLPLHQTHLLLNPCWGSAWYVLEAAVCVGSMHVFLTPHWVYRAGCVLIQNMGSIWVENLVQLYANALVVLELSSAKWPSTGGLKDSLMGLMEHTKSKCRPAWENKHTHFDVRI</sequence>
<dbReference type="Proteomes" id="UP000700596">
    <property type="component" value="Unassembled WGS sequence"/>
</dbReference>
<dbReference type="PROSITE" id="PS50048">
    <property type="entry name" value="ZN2_CY6_FUNGAL_2"/>
    <property type="match status" value="1"/>
</dbReference>
<dbReference type="GO" id="GO:0006351">
    <property type="term" value="P:DNA-templated transcription"/>
    <property type="evidence" value="ECO:0007669"/>
    <property type="project" value="InterPro"/>
</dbReference>
<dbReference type="CDD" id="cd00067">
    <property type="entry name" value="GAL4"/>
    <property type="match status" value="1"/>
</dbReference>
<dbReference type="GO" id="GO:0000981">
    <property type="term" value="F:DNA-binding transcription factor activity, RNA polymerase II-specific"/>
    <property type="evidence" value="ECO:0007669"/>
    <property type="project" value="InterPro"/>
</dbReference>
<dbReference type="Pfam" id="PF00172">
    <property type="entry name" value="Zn_clus"/>
    <property type="match status" value="1"/>
</dbReference>
<evidence type="ECO:0000313" key="10">
    <source>
        <dbReference type="Proteomes" id="UP000700596"/>
    </source>
</evidence>
<comment type="caution">
    <text evidence="9">The sequence shown here is derived from an EMBL/GenBank/DDBJ whole genome shotgun (WGS) entry which is preliminary data.</text>
</comment>
<keyword evidence="2" id="KW-0479">Metal-binding</keyword>
<dbReference type="Gene3D" id="4.10.240.10">
    <property type="entry name" value="Zn(2)-C6 fungal-type DNA-binding domain"/>
    <property type="match status" value="1"/>
</dbReference>
<dbReference type="InterPro" id="IPR001138">
    <property type="entry name" value="Zn2Cys6_DnaBD"/>
</dbReference>
<dbReference type="SMART" id="SM00066">
    <property type="entry name" value="GAL4"/>
    <property type="match status" value="1"/>
</dbReference>
<dbReference type="GO" id="GO:0045944">
    <property type="term" value="P:positive regulation of transcription by RNA polymerase II"/>
    <property type="evidence" value="ECO:0007669"/>
    <property type="project" value="TreeGrafter"/>
</dbReference>
<evidence type="ECO:0000256" key="3">
    <source>
        <dbReference type="ARBA" id="ARBA00022833"/>
    </source>
</evidence>
<evidence type="ECO:0000313" key="9">
    <source>
        <dbReference type="EMBL" id="KAH7117888.1"/>
    </source>
</evidence>
<evidence type="ECO:0000256" key="6">
    <source>
        <dbReference type="ARBA" id="ARBA00023163"/>
    </source>
</evidence>
<dbReference type="PROSITE" id="PS00463">
    <property type="entry name" value="ZN2_CY6_FUNGAL_1"/>
    <property type="match status" value="1"/>
</dbReference>
<feature type="domain" description="Zn(2)-C6 fungal-type" evidence="8">
    <location>
        <begin position="23"/>
        <end position="53"/>
    </location>
</feature>
<dbReference type="GO" id="GO:0043565">
    <property type="term" value="F:sequence-specific DNA binding"/>
    <property type="evidence" value="ECO:0007669"/>
    <property type="project" value="TreeGrafter"/>
</dbReference>
<keyword evidence="10" id="KW-1185">Reference proteome</keyword>
<keyword evidence="3" id="KW-0862">Zinc</keyword>
<proteinExistence type="predicted"/>
<reference evidence="9" key="1">
    <citation type="journal article" date="2021" name="Nat. Commun.">
        <title>Genetic determinants of endophytism in the Arabidopsis root mycobiome.</title>
        <authorList>
            <person name="Mesny F."/>
            <person name="Miyauchi S."/>
            <person name="Thiergart T."/>
            <person name="Pickel B."/>
            <person name="Atanasova L."/>
            <person name="Karlsson M."/>
            <person name="Huettel B."/>
            <person name="Barry K.W."/>
            <person name="Haridas S."/>
            <person name="Chen C."/>
            <person name="Bauer D."/>
            <person name="Andreopoulos W."/>
            <person name="Pangilinan J."/>
            <person name="LaButti K."/>
            <person name="Riley R."/>
            <person name="Lipzen A."/>
            <person name="Clum A."/>
            <person name="Drula E."/>
            <person name="Henrissat B."/>
            <person name="Kohler A."/>
            <person name="Grigoriev I.V."/>
            <person name="Martin F.M."/>
            <person name="Hacquard S."/>
        </authorList>
    </citation>
    <scope>NUCLEOTIDE SEQUENCE</scope>
    <source>
        <strain evidence="9">MPI-CAGE-CH-0243</strain>
    </source>
</reference>
<evidence type="ECO:0000256" key="5">
    <source>
        <dbReference type="ARBA" id="ARBA00023125"/>
    </source>
</evidence>
<evidence type="ECO:0000256" key="4">
    <source>
        <dbReference type="ARBA" id="ARBA00023015"/>
    </source>
</evidence>
<evidence type="ECO:0000256" key="1">
    <source>
        <dbReference type="ARBA" id="ARBA00004123"/>
    </source>
</evidence>
<dbReference type="GO" id="GO:0008270">
    <property type="term" value="F:zinc ion binding"/>
    <property type="evidence" value="ECO:0007669"/>
    <property type="project" value="InterPro"/>
</dbReference>
<dbReference type="OrthoDB" id="25921at2759"/>